<dbReference type="EMBL" id="JBCIVJ010000001">
    <property type="protein sequence ID" value="MEN0577862.1"/>
    <property type="molecule type" value="Genomic_DNA"/>
</dbReference>
<dbReference type="Proteomes" id="UP001411173">
    <property type="component" value="Unassembled WGS sequence"/>
</dbReference>
<evidence type="ECO:0000256" key="1">
    <source>
        <dbReference type="ARBA" id="ARBA00004561"/>
    </source>
</evidence>
<proteinExistence type="inferred from homology"/>
<dbReference type="Gene3D" id="2.60.40.3310">
    <property type="match status" value="1"/>
</dbReference>
<comment type="caution">
    <text evidence="6">The sequence shown here is derived from an EMBL/GenBank/DDBJ whole genome shotgun (WGS) entry which is preliminary data.</text>
</comment>
<keyword evidence="3" id="KW-0732">Signal</keyword>
<name>A0ABU9UZQ4_9ENTR</name>
<dbReference type="PANTHER" id="PTHR33420">
    <property type="entry name" value="FIMBRIAL SUBUNIT ELFA-RELATED"/>
    <property type="match status" value="1"/>
</dbReference>
<gene>
    <name evidence="6" type="ORF">AAIG39_02435</name>
</gene>
<evidence type="ECO:0000256" key="3">
    <source>
        <dbReference type="ARBA" id="ARBA00022729"/>
    </source>
</evidence>
<evidence type="ECO:0000313" key="6">
    <source>
        <dbReference type="EMBL" id="MEN0577862.1"/>
    </source>
</evidence>
<reference evidence="6 7" key="1">
    <citation type="submission" date="2024-02" db="EMBL/GenBank/DDBJ databases">
        <title>Whole genome of MDR Enterobacteriaceae from southern Thailand.</title>
        <authorList>
            <person name="Surachat K."/>
        </authorList>
    </citation>
    <scope>NUCLEOTIDE SEQUENCE [LARGE SCALE GENOMIC DNA]</scope>
    <source>
        <strain evidence="6 7">PSU_29</strain>
    </source>
</reference>
<evidence type="ECO:0000313" key="7">
    <source>
        <dbReference type="Proteomes" id="UP001411173"/>
    </source>
</evidence>
<dbReference type="SUPFAM" id="SSF49401">
    <property type="entry name" value="Bacterial adhesins"/>
    <property type="match status" value="1"/>
</dbReference>
<keyword evidence="4" id="KW-0281">Fimbrium</keyword>
<evidence type="ECO:0000256" key="2">
    <source>
        <dbReference type="ARBA" id="ARBA00006671"/>
    </source>
</evidence>
<dbReference type="Gene3D" id="2.60.40.1090">
    <property type="entry name" value="Fimbrial-type adhesion domain"/>
    <property type="match status" value="1"/>
</dbReference>
<feature type="domain" description="Fimbrial-type adhesion" evidence="5">
    <location>
        <begin position="208"/>
        <end position="384"/>
    </location>
</feature>
<dbReference type="InterPro" id="IPR050263">
    <property type="entry name" value="Bact_Fimbrial_Adh_Pro"/>
</dbReference>
<dbReference type="RefSeq" id="WP_139223021.1">
    <property type="nucleotide sequence ID" value="NZ_JBCIVJ010000001.1"/>
</dbReference>
<comment type="subcellular location">
    <subcellularLocation>
        <location evidence="1">Fimbrium</location>
    </subcellularLocation>
</comment>
<accession>A0ABU9UZQ4</accession>
<comment type="similarity">
    <text evidence="2">Belongs to the fimbrial protein family.</text>
</comment>
<keyword evidence="7" id="KW-1185">Reference proteome</keyword>
<dbReference type="Pfam" id="PF00419">
    <property type="entry name" value="Fimbrial"/>
    <property type="match status" value="1"/>
</dbReference>
<sequence>MKRKIIQSGFLYLTGLAITMTSLSIKAACVLIPRSGNDIPPGTIVSTSLSSGNNAIQMPQDIAPGTELFRVTARQTNYATYQTNCNNNTSKKNYYTLGRFTNAAPAVALASTPYGVAYETGIPGIGLAIQTGAGTLTLGEKTYYSNTCNNITSSCGTNGQDANITYILVKTGNITNGSINLATLPMLESVTGGNNSPGSDIVIFRSILSGTVNFTQATCALAEKSKTVKLGEHKHTTFLDSTPYTPWVDASIDLINCNHGGAQYYSIQQVGYSNTNTLTDLGATNIANAQWSLKLTPLTIIDSNNGIMALDPQPDSATGVGIQLSTTNTATPGLVKFNQPVNGTMIAGMNQTMRIPLYARYIRTGTIVTGGKADGKVTYTVEYK</sequence>
<protein>
    <submittedName>
        <fullName evidence="6">Fimbrial protein</fullName>
    </submittedName>
</protein>
<evidence type="ECO:0000259" key="5">
    <source>
        <dbReference type="Pfam" id="PF00419"/>
    </source>
</evidence>
<evidence type="ECO:0000256" key="4">
    <source>
        <dbReference type="ARBA" id="ARBA00023263"/>
    </source>
</evidence>
<dbReference type="PANTHER" id="PTHR33420:SF12">
    <property type="entry name" value="FIMBRIN-LIKE PROTEIN FIMI-RELATED"/>
    <property type="match status" value="1"/>
</dbReference>
<dbReference type="InterPro" id="IPR000259">
    <property type="entry name" value="Adhesion_dom_fimbrial"/>
</dbReference>
<organism evidence="6 7">
    <name type="scientific">Phytobacter palmae</name>
    <dbReference type="NCBI Taxonomy" id="1855371"/>
    <lineage>
        <taxon>Bacteria</taxon>
        <taxon>Pseudomonadati</taxon>
        <taxon>Pseudomonadota</taxon>
        <taxon>Gammaproteobacteria</taxon>
        <taxon>Enterobacterales</taxon>
        <taxon>Enterobacteriaceae</taxon>
        <taxon>Phytobacter</taxon>
    </lineage>
</organism>
<dbReference type="InterPro" id="IPR008966">
    <property type="entry name" value="Adhesion_dom_sf"/>
</dbReference>
<dbReference type="InterPro" id="IPR036937">
    <property type="entry name" value="Adhesion_dom_fimbrial_sf"/>
</dbReference>